<gene>
    <name evidence="1" type="ordered locus">MTR_4g082490</name>
</gene>
<reference evidence="2" key="3">
    <citation type="submission" date="2015-04" db="UniProtKB">
        <authorList>
            <consortium name="EnsemblPlants"/>
        </authorList>
    </citation>
    <scope>IDENTIFICATION</scope>
    <source>
        <strain evidence="2">cv. Jemalong A17</strain>
    </source>
</reference>
<organism evidence="1 3">
    <name type="scientific">Medicago truncatula</name>
    <name type="common">Barrel medic</name>
    <name type="synonym">Medicago tribuloides</name>
    <dbReference type="NCBI Taxonomy" id="3880"/>
    <lineage>
        <taxon>Eukaryota</taxon>
        <taxon>Viridiplantae</taxon>
        <taxon>Streptophyta</taxon>
        <taxon>Embryophyta</taxon>
        <taxon>Tracheophyta</taxon>
        <taxon>Spermatophyta</taxon>
        <taxon>Magnoliopsida</taxon>
        <taxon>eudicotyledons</taxon>
        <taxon>Gunneridae</taxon>
        <taxon>Pentapetalae</taxon>
        <taxon>rosids</taxon>
        <taxon>fabids</taxon>
        <taxon>Fabales</taxon>
        <taxon>Fabaceae</taxon>
        <taxon>Papilionoideae</taxon>
        <taxon>50 kb inversion clade</taxon>
        <taxon>NPAAA clade</taxon>
        <taxon>Hologalegina</taxon>
        <taxon>IRL clade</taxon>
        <taxon>Trifolieae</taxon>
        <taxon>Medicago</taxon>
    </lineage>
</organism>
<dbReference type="HOGENOM" id="CLU_2625697_0_0_1"/>
<dbReference type="EMBL" id="CM001220">
    <property type="protein sequence ID" value="AES89962.1"/>
    <property type="molecule type" value="Genomic_DNA"/>
</dbReference>
<name>G7JGB3_MEDTR</name>
<sequence length="78" mass="9234">MDEFFDKVGKLHLERENLSRTFRVCLDLLKGIRKDTPRKESTDFNILSLLWIQRIVAWKEQIVCGAHTKAFPSLMDRK</sequence>
<proteinExistence type="predicted"/>
<evidence type="ECO:0000313" key="2">
    <source>
        <dbReference type="EnsemblPlants" id="AES89962"/>
    </source>
</evidence>
<keyword evidence="3" id="KW-1185">Reference proteome</keyword>
<protein>
    <submittedName>
        <fullName evidence="1 2">Uncharacterized protein</fullName>
    </submittedName>
</protein>
<dbReference type="PaxDb" id="3880-AES89962"/>
<reference evidence="1 3" key="2">
    <citation type="journal article" date="2014" name="BMC Genomics">
        <title>An improved genome release (version Mt4.0) for the model legume Medicago truncatula.</title>
        <authorList>
            <person name="Tang H."/>
            <person name="Krishnakumar V."/>
            <person name="Bidwell S."/>
            <person name="Rosen B."/>
            <person name="Chan A."/>
            <person name="Zhou S."/>
            <person name="Gentzbittel L."/>
            <person name="Childs K.L."/>
            <person name="Yandell M."/>
            <person name="Gundlach H."/>
            <person name="Mayer K.F."/>
            <person name="Schwartz D.C."/>
            <person name="Town C.D."/>
        </authorList>
    </citation>
    <scope>GENOME REANNOTATION</scope>
    <source>
        <strain evidence="2 3">cv. Jemalong A17</strain>
    </source>
</reference>
<evidence type="ECO:0000313" key="3">
    <source>
        <dbReference type="Proteomes" id="UP000002051"/>
    </source>
</evidence>
<accession>G7JGB3</accession>
<reference evidence="1 3" key="1">
    <citation type="journal article" date="2011" name="Nature">
        <title>The Medicago genome provides insight into the evolution of rhizobial symbioses.</title>
        <authorList>
            <person name="Young N.D."/>
            <person name="Debelle F."/>
            <person name="Oldroyd G.E."/>
            <person name="Geurts R."/>
            <person name="Cannon S.B."/>
            <person name="Udvardi M.K."/>
            <person name="Benedito V.A."/>
            <person name="Mayer K.F."/>
            <person name="Gouzy J."/>
            <person name="Schoof H."/>
            <person name="Van de Peer Y."/>
            <person name="Proost S."/>
            <person name="Cook D.R."/>
            <person name="Meyers B.C."/>
            <person name="Spannagl M."/>
            <person name="Cheung F."/>
            <person name="De Mita S."/>
            <person name="Krishnakumar V."/>
            <person name="Gundlach H."/>
            <person name="Zhou S."/>
            <person name="Mudge J."/>
            <person name="Bharti A.K."/>
            <person name="Murray J.D."/>
            <person name="Naoumkina M.A."/>
            <person name="Rosen B."/>
            <person name="Silverstein K.A."/>
            <person name="Tang H."/>
            <person name="Rombauts S."/>
            <person name="Zhao P.X."/>
            <person name="Zhou P."/>
            <person name="Barbe V."/>
            <person name="Bardou P."/>
            <person name="Bechner M."/>
            <person name="Bellec A."/>
            <person name="Berger A."/>
            <person name="Berges H."/>
            <person name="Bidwell S."/>
            <person name="Bisseling T."/>
            <person name="Choisne N."/>
            <person name="Couloux A."/>
            <person name="Denny R."/>
            <person name="Deshpande S."/>
            <person name="Dai X."/>
            <person name="Doyle J.J."/>
            <person name="Dudez A.M."/>
            <person name="Farmer A.D."/>
            <person name="Fouteau S."/>
            <person name="Franken C."/>
            <person name="Gibelin C."/>
            <person name="Gish J."/>
            <person name="Goldstein S."/>
            <person name="Gonzalez A.J."/>
            <person name="Green P.J."/>
            <person name="Hallab A."/>
            <person name="Hartog M."/>
            <person name="Hua A."/>
            <person name="Humphray S.J."/>
            <person name="Jeong D.H."/>
            <person name="Jing Y."/>
            <person name="Jocker A."/>
            <person name="Kenton S.M."/>
            <person name="Kim D.J."/>
            <person name="Klee K."/>
            <person name="Lai H."/>
            <person name="Lang C."/>
            <person name="Lin S."/>
            <person name="Macmil S.L."/>
            <person name="Magdelenat G."/>
            <person name="Matthews L."/>
            <person name="McCorrison J."/>
            <person name="Monaghan E.L."/>
            <person name="Mun J.H."/>
            <person name="Najar F.Z."/>
            <person name="Nicholson C."/>
            <person name="Noirot C."/>
            <person name="O'Bleness M."/>
            <person name="Paule C.R."/>
            <person name="Poulain J."/>
            <person name="Prion F."/>
            <person name="Qin B."/>
            <person name="Qu C."/>
            <person name="Retzel E.F."/>
            <person name="Riddle C."/>
            <person name="Sallet E."/>
            <person name="Samain S."/>
            <person name="Samson N."/>
            <person name="Sanders I."/>
            <person name="Saurat O."/>
            <person name="Scarpelli C."/>
            <person name="Schiex T."/>
            <person name="Segurens B."/>
            <person name="Severin A.J."/>
            <person name="Sherrier D.J."/>
            <person name="Shi R."/>
            <person name="Sims S."/>
            <person name="Singer S.R."/>
            <person name="Sinharoy S."/>
            <person name="Sterck L."/>
            <person name="Viollet A."/>
            <person name="Wang B.B."/>
            <person name="Wang K."/>
            <person name="Wang M."/>
            <person name="Wang X."/>
            <person name="Warfsmann J."/>
            <person name="Weissenbach J."/>
            <person name="White D.D."/>
            <person name="White J.D."/>
            <person name="Wiley G.B."/>
            <person name="Wincker P."/>
            <person name="Xing Y."/>
            <person name="Yang L."/>
            <person name="Yao Z."/>
            <person name="Ying F."/>
            <person name="Zhai J."/>
            <person name="Zhou L."/>
            <person name="Zuber A."/>
            <person name="Denarie J."/>
            <person name="Dixon R.A."/>
            <person name="May G.D."/>
            <person name="Schwartz D.C."/>
            <person name="Rogers J."/>
            <person name="Quetier F."/>
            <person name="Town C.D."/>
            <person name="Roe B.A."/>
        </authorList>
    </citation>
    <scope>NUCLEOTIDE SEQUENCE [LARGE SCALE GENOMIC DNA]</scope>
    <source>
        <strain evidence="1">A17</strain>
        <strain evidence="2 3">cv. Jemalong A17</strain>
    </source>
</reference>
<dbReference type="EnsemblPlants" id="AES89962">
    <property type="protein sequence ID" value="AES89962"/>
    <property type="gene ID" value="MTR_4g082490"/>
</dbReference>
<dbReference type="Proteomes" id="UP000002051">
    <property type="component" value="Chromosome 4"/>
</dbReference>
<evidence type="ECO:0000313" key="1">
    <source>
        <dbReference type="EMBL" id="AES89962.1"/>
    </source>
</evidence>
<dbReference type="AlphaFoldDB" id="G7JGB3"/>